<accession>A0A0A9HZE3</accession>
<organism evidence="1">
    <name type="scientific">Arundo donax</name>
    <name type="common">Giant reed</name>
    <name type="synonym">Donax arundinaceus</name>
    <dbReference type="NCBI Taxonomy" id="35708"/>
    <lineage>
        <taxon>Eukaryota</taxon>
        <taxon>Viridiplantae</taxon>
        <taxon>Streptophyta</taxon>
        <taxon>Embryophyta</taxon>
        <taxon>Tracheophyta</taxon>
        <taxon>Spermatophyta</taxon>
        <taxon>Magnoliopsida</taxon>
        <taxon>Liliopsida</taxon>
        <taxon>Poales</taxon>
        <taxon>Poaceae</taxon>
        <taxon>PACMAD clade</taxon>
        <taxon>Arundinoideae</taxon>
        <taxon>Arundineae</taxon>
        <taxon>Arundo</taxon>
    </lineage>
</organism>
<proteinExistence type="predicted"/>
<reference evidence="1" key="2">
    <citation type="journal article" date="2015" name="Data Brief">
        <title>Shoot transcriptome of the giant reed, Arundo donax.</title>
        <authorList>
            <person name="Barrero R.A."/>
            <person name="Guerrero F.D."/>
            <person name="Moolhuijzen P."/>
            <person name="Goolsby J.A."/>
            <person name="Tidwell J."/>
            <person name="Bellgard S.E."/>
            <person name="Bellgard M.I."/>
        </authorList>
    </citation>
    <scope>NUCLEOTIDE SEQUENCE</scope>
    <source>
        <tissue evidence="1">Shoot tissue taken approximately 20 cm above the soil surface</tissue>
    </source>
</reference>
<sequence>MQRSRARRFQKQSAR</sequence>
<dbReference type="EMBL" id="GBRH01159593">
    <property type="protein sequence ID" value="JAE38303.1"/>
    <property type="molecule type" value="Transcribed_RNA"/>
</dbReference>
<evidence type="ECO:0000313" key="1">
    <source>
        <dbReference type="EMBL" id="JAE38303.1"/>
    </source>
</evidence>
<protein>
    <submittedName>
        <fullName evidence="1">Umc2401</fullName>
    </submittedName>
</protein>
<name>A0A0A9HZE3_ARUDO</name>
<reference evidence="1" key="1">
    <citation type="submission" date="2014-09" db="EMBL/GenBank/DDBJ databases">
        <authorList>
            <person name="Magalhaes I.L.F."/>
            <person name="Oliveira U."/>
            <person name="Santos F.R."/>
            <person name="Vidigal T.H.D.A."/>
            <person name="Brescovit A.D."/>
            <person name="Santos A.J."/>
        </authorList>
    </citation>
    <scope>NUCLEOTIDE SEQUENCE</scope>
    <source>
        <tissue evidence="1">Shoot tissue taken approximately 20 cm above the soil surface</tissue>
    </source>
</reference>